<name>A0A0R3KD84_9BRAD</name>
<evidence type="ECO:0000313" key="1">
    <source>
        <dbReference type="EMBL" id="KRQ96728.1"/>
    </source>
</evidence>
<protein>
    <submittedName>
        <fullName evidence="1">Uncharacterized protein</fullName>
    </submittedName>
</protein>
<reference evidence="1 2" key="1">
    <citation type="submission" date="2014-03" db="EMBL/GenBank/DDBJ databases">
        <title>Bradyrhizobium valentinum sp. nov., isolated from effective nodules of Lupinus mariae-josephae, a lupine endemic of basic-lime soils in Eastern Spain.</title>
        <authorList>
            <person name="Duran D."/>
            <person name="Rey L."/>
            <person name="Navarro A."/>
            <person name="Busquets A."/>
            <person name="Imperial J."/>
            <person name="Ruiz-Argueso T."/>
        </authorList>
    </citation>
    <scope>NUCLEOTIDE SEQUENCE [LARGE SCALE GENOMIC DNA]</scope>
    <source>
        <strain evidence="1 2">LmjM3</strain>
    </source>
</reference>
<dbReference type="Proteomes" id="UP000051913">
    <property type="component" value="Unassembled WGS sequence"/>
</dbReference>
<organism evidence="1 2">
    <name type="scientific">Bradyrhizobium valentinum</name>
    <dbReference type="NCBI Taxonomy" id="1518501"/>
    <lineage>
        <taxon>Bacteria</taxon>
        <taxon>Pseudomonadati</taxon>
        <taxon>Pseudomonadota</taxon>
        <taxon>Alphaproteobacteria</taxon>
        <taxon>Hyphomicrobiales</taxon>
        <taxon>Nitrobacteraceae</taxon>
        <taxon>Bradyrhizobium</taxon>
    </lineage>
</organism>
<dbReference type="STRING" id="1518501.CQ10_07940"/>
<dbReference type="AlphaFoldDB" id="A0A0R3KD84"/>
<accession>A0A0R3KD84</accession>
<sequence>MIGGDNAALSTDGILAGSEGIVRRDIAAFASADSRAASAVLDIAQRALVSNGLARHRQVAAAGILYIRQRQSILNLGMLLSTECNVRVNLRSMARAISAITLAG</sequence>
<proteinExistence type="predicted"/>
<keyword evidence="2" id="KW-1185">Reference proteome</keyword>
<dbReference type="EMBL" id="LLXX01000190">
    <property type="protein sequence ID" value="KRQ96728.1"/>
    <property type="molecule type" value="Genomic_DNA"/>
</dbReference>
<comment type="caution">
    <text evidence="1">The sequence shown here is derived from an EMBL/GenBank/DDBJ whole genome shotgun (WGS) entry which is preliminary data.</text>
</comment>
<evidence type="ECO:0000313" key="2">
    <source>
        <dbReference type="Proteomes" id="UP000051913"/>
    </source>
</evidence>
<gene>
    <name evidence="1" type="ORF">CP49_27710</name>
</gene>